<evidence type="ECO:0000313" key="2">
    <source>
        <dbReference type="EMBL" id="CDM24694.1"/>
    </source>
</evidence>
<evidence type="ECO:0000313" key="3">
    <source>
        <dbReference type="Proteomes" id="UP000019805"/>
    </source>
</evidence>
<reference evidence="2 3" key="1">
    <citation type="journal article" date="2014" name="BMC Microbiol.">
        <title>The oxygen-independent metabolism of cyclic monoterpenes in Castellaniella defragrans 65Phen.</title>
        <authorList>
            <person name="Petasch J."/>
            <person name="Disch E.M."/>
            <person name="Markert S."/>
            <person name="Becher D."/>
            <person name="Schweder T."/>
            <person name="Huttel B."/>
            <person name="Reinhardt R."/>
            <person name="Harder J."/>
        </authorList>
    </citation>
    <scope>NUCLEOTIDE SEQUENCE [LARGE SCALE GENOMIC DNA]</scope>
    <source>
        <strain evidence="2">65Phen</strain>
    </source>
</reference>
<keyword evidence="3" id="KW-1185">Reference proteome</keyword>
<dbReference type="KEGG" id="cdn:BN940_11171"/>
<sequence>MRRRRRAWPRPRFRADGAGSPVRPSRAGLLRAGLLRAGLLRGRFGSASSVRFFCGFPQKMLAYFRVFPHTFTHHA</sequence>
<dbReference type="STRING" id="1437824.BN940_11171"/>
<dbReference type="PATRIC" id="fig|1437824.5.peg.2212"/>
<evidence type="ECO:0000256" key="1">
    <source>
        <dbReference type="SAM" id="MobiDB-lite"/>
    </source>
</evidence>
<protein>
    <submittedName>
        <fullName evidence="2">Uncharacterized protein</fullName>
    </submittedName>
</protein>
<gene>
    <name evidence="2" type="ORF">BN940_11171</name>
</gene>
<accession>W8WYP8</accession>
<organism evidence="2 3">
    <name type="scientific">Castellaniella defragrans (strain DSM 12143 / CCUG 39792 / 65Phen)</name>
    <name type="common">Alcaligenes defragrans</name>
    <dbReference type="NCBI Taxonomy" id="1437824"/>
    <lineage>
        <taxon>Bacteria</taxon>
        <taxon>Pseudomonadati</taxon>
        <taxon>Pseudomonadota</taxon>
        <taxon>Betaproteobacteria</taxon>
        <taxon>Burkholderiales</taxon>
        <taxon>Alcaligenaceae</taxon>
        <taxon>Castellaniella</taxon>
    </lineage>
</organism>
<dbReference type="AlphaFoldDB" id="W8WYP8"/>
<dbReference type="Proteomes" id="UP000019805">
    <property type="component" value="Chromosome"/>
</dbReference>
<proteinExistence type="predicted"/>
<dbReference type="HOGENOM" id="CLU_2664350_0_0_4"/>
<name>W8WYP8_CASD6</name>
<dbReference type="EMBL" id="HG916765">
    <property type="protein sequence ID" value="CDM24694.1"/>
    <property type="molecule type" value="Genomic_DNA"/>
</dbReference>
<feature type="compositionally biased region" description="Basic residues" evidence="1">
    <location>
        <begin position="1"/>
        <end position="12"/>
    </location>
</feature>
<feature type="region of interest" description="Disordered" evidence="1">
    <location>
        <begin position="1"/>
        <end position="23"/>
    </location>
</feature>